<dbReference type="STRING" id="559298.A0A179V152"/>
<evidence type="ECO:0000256" key="3">
    <source>
        <dbReference type="ARBA" id="ARBA00004173"/>
    </source>
</evidence>
<dbReference type="VEuPathDB" id="FungiDB:BDBG_08911"/>
<name>A0A179V152_BLAGS</name>
<comment type="catalytic activity">
    <reaction evidence="11">
        <text>ATP + H2O = ADP + phosphate + H(+)</text>
        <dbReference type="Rhea" id="RHEA:13065"/>
        <dbReference type="ChEBI" id="CHEBI:15377"/>
        <dbReference type="ChEBI" id="CHEBI:15378"/>
        <dbReference type="ChEBI" id="CHEBI:30616"/>
        <dbReference type="ChEBI" id="CHEBI:43474"/>
        <dbReference type="ChEBI" id="CHEBI:456216"/>
        <dbReference type="EC" id="3.6.4.13"/>
    </reaction>
</comment>
<evidence type="ECO:0000256" key="7">
    <source>
        <dbReference type="ARBA" id="ARBA00022806"/>
    </source>
</evidence>
<dbReference type="AlphaFoldDB" id="A0A179V152"/>
<keyword evidence="5" id="KW-0547">Nucleotide-binding</keyword>
<evidence type="ECO:0000256" key="12">
    <source>
        <dbReference type="SAM" id="MobiDB-lite"/>
    </source>
</evidence>
<evidence type="ECO:0000256" key="8">
    <source>
        <dbReference type="ARBA" id="ARBA00022840"/>
    </source>
</evidence>
<dbReference type="EC" id="3.6.4.13" evidence="4"/>
<dbReference type="PROSITE" id="PS51194">
    <property type="entry name" value="HELICASE_CTER"/>
    <property type="match status" value="1"/>
</dbReference>
<dbReference type="Gene3D" id="1.20.58.1080">
    <property type="match status" value="1"/>
</dbReference>
<dbReference type="PANTHER" id="PTHR12131">
    <property type="entry name" value="ATP-DEPENDENT RNA AND DNA HELICASE"/>
    <property type="match status" value="1"/>
</dbReference>
<dbReference type="SUPFAM" id="SSF52540">
    <property type="entry name" value="P-loop containing nucleoside triphosphate hydrolases"/>
    <property type="match status" value="1"/>
</dbReference>
<dbReference type="Proteomes" id="UP000002038">
    <property type="component" value="Unassembled WGS sequence"/>
</dbReference>
<comment type="subcellular location">
    <subcellularLocation>
        <location evidence="3">Mitochondrion</location>
    </subcellularLocation>
</comment>
<keyword evidence="6" id="KW-0378">Hydrolase</keyword>
<dbReference type="InterPro" id="IPR041082">
    <property type="entry name" value="Suv3_C_1"/>
</dbReference>
<evidence type="ECO:0000256" key="11">
    <source>
        <dbReference type="ARBA" id="ARBA00047984"/>
    </source>
</evidence>
<evidence type="ECO:0000256" key="2">
    <source>
        <dbReference type="ARBA" id="ARBA00001946"/>
    </source>
</evidence>
<feature type="domain" description="Helicase C-terminal" evidence="13">
    <location>
        <begin position="393"/>
        <end position="558"/>
    </location>
</feature>
<dbReference type="PANTHER" id="PTHR12131:SF1">
    <property type="entry name" value="ATP-DEPENDENT RNA HELICASE SUPV3L1, MITOCHONDRIAL-RELATED"/>
    <property type="match status" value="1"/>
</dbReference>
<dbReference type="InterPro" id="IPR044774">
    <property type="entry name" value="Suv3_DEXQc"/>
</dbReference>
<dbReference type="CDD" id="cd18805">
    <property type="entry name" value="SF2_C_suv3"/>
    <property type="match status" value="1"/>
</dbReference>
<dbReference type="EMBL" id="GG657478">
    <property type="protein sequence ID" value="OAT13773.1"/>
    <property type="molecule type" value="Genomic_DNA"/>
</dbReference>
<keyword evidence="9" id="KW-0809">Transit peptide</keyword>
<dbReference type="InterPro" id="IPR055206">
    <property type="entry name" value="DEXQc_SUV3"/>
</dbReference>
<keyword evidence="10" id="KW-0496">Mitochondrion</keyword>
<sequence>MLCHSGLQRQLFEWYYCQKTKRIFGRLSIFHITSMQVWRAPQGRCLLCVFRPGILPLNRAFSTTSAWQRSKPKAKKQARRPNAQVIDPADPDSALPEQVQTRLPPHIRQRNARRSATGKAGNLASVVLTAVSAVRLGFQRQGQIPGRWAGFEEFVTRAVKAENLSPLNAEDSEALNLRGRLERTFVNSGPAELTKALKQEFKIYNYDVNFSSSLKEQRALADLRNPTEWYPAARSLHRTIHLHVGPTNSGKTYHALKRLEKAKTGFYAGPLRLLAHEIYTRLNAKGIPCGLVTGDEVRISQDQIPGIYSNTVEMAPFGQDVEVGVIDEIQMIADPHRGWAWTRALLGARAHELHLCGEERVVPLIRDLAGLMGDKLEIHHYERLNPLKAMSRSLKGNLSNLQKGDCVVAFSRIGIHGLKQEIEKATGRRAAIVYGSLPAEIRSQQADLFNDPNNDYDFLVASDAIGMGLNLSCKRIIFESVVRRLPTGLTRLTVSQVKQIGGRAGRYRSAKDTANTNSSKIASSDKEAETNVGFVTSLEDVDLPYIRKALDTEPEPILAAGLLPPDHIVKRFSEHFPPGTPFAYILQRLHNIAQVDSSFFLSDGQGHAEAAEAIDSIKGLSMDEKLVFLSAPTHMRDPQMSNIFREFVRCVAENRSGDLLEIDDLPIDVLDKPVSGDKGYLATLETLHRSLVLYLWLSYRCGGVFTNRALATHVKSLTEIKMDRALTEFSANRHLRKATSLRRQYALQRQTEMREKAFAAESEGVEIDFGNIPEAEVWDDMPEQKERLNASRSAA</sequence>
<dbReference type="GO" id="GO:0045025">
    <property type="term" value="C:mitochondrial degradosome"/>
    <property type="evidence" value="ECO:0007669"/>
    <property type="project" value="TreeGrafter"/>
</dbReference>
<feature type="compositionally biased region" description="Basic residues" evidence="12">
    <location>
        <begin position="70"/>
        <end position="79"/>
    </location>
</feature>
<dbReference type="FunFam" id="3.40.50.300:FF:000269">
    <property type="entry name" value="ATP-dependent RNA helicase SUPV3L1, mitochondrial"/>
    <property type="match status" value="1"/>
</dbReference>
<reference evidence="15" key="1">
    <citation type="journal article" date="2015" name="PLoS Genet.">
        <title>The dynamic genome and transcriptome of the human fungal pathogen Blastomyces and close relative Emmonsia.</title>
        <authorList>
            <person name="Munoz J.F."/>
            <person name="Gauthier G.M."/>
            <person name="Desjardins C.A."/>
            <person name="Gallo J.E."/>
            <person name="Holder J."/>
            <person name="Sullivan T.D."/>
            <person name="Marty A.J."/>
            <person name="Carmen J.C."/>
            <person name="Chen Z."/>
            <person name="Ding L."/>
            <person name="Gujja S."/>
            <person name="Magrini V."/>
            <person name="Misas E."/>
            <person name="Mitreva M."/>
            <person name="Priest M."/>
            <person name="Saif S."/>
            <person name="Whiston E.A."/>
            <person name="Young S."/>
            <person name="Zeng Q."/>
            <person name="Goldman W.E."/>
            <person name="Mardis E.R."/>
            <person name="Taylor J.W."/>
            <person name="McEwen J.G."/>
            <person name="Clay O.K."/>
            <person name="Klein B.S."/>
            <person name="Cuomo C.A."/>
        </authorList>
    </citation>
    <scope>NUCLEOTIDE SEQUENCE [LARGE SCALE GENOMIC DNA]</scope>
    <source>
        <strain evidence="15">SLH14081</strain>
    </source>
</reference>
<dbReference type="InterPro" id="IPR050699">
    <property type="entry name" value="RNA-DNA_Helicase"/>
</dbReference>
<dbReference type="GO" id="GO:0016787">
    <property type="term" value="F:hydrolase activity"/>
    <property type="evidence" value="ECO:0007669"/>
    <property type="project" value="UniProtKB-KW"/>
</dbReference>
<evidence type="ECO:0000259" key="13">
    <source>
        <dbReference type="PROSITE" id="PS51194"/>
    </source>
</evidence>
<dbReference type="Gene3D" id="1.20.272.40">
    <property type="match status" value="1"/>
</dbReference>
<feature type="region of interest" description="Disordered" evidence="12">
    <location>
        <begin position="66"/>
        <end position="118"/>
    </location>
</feature>
<dbReference type="GO" id="GO:0003724">
    <property type="term" value="F:RNA helicase activity"/>
    <property type="evidence" value="ECO:0007669"/>
    <property type="project" value="UniProtKB-EC"/>
</dbReference>
<evidence type="ECO:0000313" key="15">
    <source>
        <dbReference type="Proteomes" id="UP000002038"/>
    </source>
</evidence>
<dbReference type="Gene3D" id="3.40.50.300">
    <property type="entry name" value="P-loop containing nucleotide triphosphate hydrolases"/>
    <property type="match status" value="2"/>
</dbReference>
<evidence type="ECO:0000256" key="6">
    <source>
        <dbReference type="ARBA" id="ARBA00022801"/>
    </source>
</evidence>
<dbReference type="SMART" id="SM00490">
    <property type="entry name" value="HELICc"/>
    <property type="match status" value="1"/>
</dbReference>
<dbReference type="GO" id="GO:0005524">
    <property type="term" value="F:ATP binding"/>
    <property type="evidence" value="ECO:0007669"/>
    <property type="project" value="UniProtKB-KW"/>
</dbReference>
<dbReference type="Pfam" id="PF00271">
    <property type="entry name" value="Helicase_C"/>
    <property type="match status" value="1"/>
</dbReference>
<organism evidence="14 15">
    <name type="scientific">Blastomyces gilchristii (strain SLH14081)</name>
    <name type="common">Blastomyces dermatitidis</name>
    <dbReference type="NCBI Taxonomy" id="559298"/>
    <lineage>
        <taxon>Eukaryota</taxon>
        <taxon>Fungi</taxon>
        <taxon>Dikarya</taxon>
        <taxon>Ascomycota</taxon>
        <taxon>Pezizomycotina</taxon>
        <taxon>Eurotiomycetes</taxon>
        <taxon>Eurotiomycetidae</taxon>
        <taxon>Onygenales</taxon>
        <taxon>Ajellomycetaceae</taxon>
        <taxon>Blastomyces</taxon>
    </lineage>
</organism>
<gene>
    <name evidence="14" type="ORF">BDBG_08911</name>
</gene>
<evidence type="ECO:0000313" key="14">
    <source>
        <dbReference type="EMBL" id="OAT13773.1"/>
    </source>
</evidence>
<protein>
    <recommendedName>
        <fullName evidence="4">RNA helicase</fullName>
        <ecNumber evidence="4">3.6.4.13</ecNumber>
    </recommendedName>
</protein>
<keyword evidence="15" id="KW-1185">Reference proteome</keyword>
<evidence type="ECO:0000256" key="5">
    <source>
        <dbReference type="ARBA" id="ARBA00022741"/>
    </source>
</evidence>
<dbReference type="KEGG" id="bgh:BDBG_08911"/>
<dbReference type="Pfam" id="PF22527">
    <property type="entry name" value="DEXQc_Suv3"/>
    <property type="match status" value="1"/>
</dbReference>
<keyword evidence="8" id="KW-0067">ATP-binding</keyword>
<dbReference type="InterPro" id="IPR022192">
    <property type="entry name" value="SUV3_C"/>
</dbReference>
<dbReference type="InterPro" id="IPR001650">
    <property type="entry name" value="Helicase_C-like"/>
</dbReference>
<evidence type="ECO:0000256" key="4">
    <source>
        <dbReference type="ARBA" id="ARBA00012552"/>
    </source>
</evidence>
<comment type="cofactor">
    <cofactor evidence="1">
        <name>Mn(2+)</name>
        <dbReference type="ChEBI" id="CHEBI:29035"/>
    </cofactor>
</comment>
<dbReference type="Pfam" id="PF18147">
    <property type="entry name" value="Suv3_C_1"/>
    <property type="match status" value="1"/>
</dbReference>
<accession>A0A179V152</accession>
<proteinExistence type="predicted"/>
<dbReference type="Pfam" id="PF12513">
    <property type="entry name" value="SUV3_C"/>
    <property type="match status" value="1"/>
</dbReference>
<dbReference type="CDD" id="cd17913">
    <property type="entry name" value="DEXQc_Suv3"/>
    <property type="match status" value="1"/>
</dbReference>
<dbReference type="GO" id="GO:0000965">
    <property type="term" value="P:mitochondrial RNA 3'-end processing"/>
    <property type="evidence" value="ECO:0007669"/>
    <property type="project" value="TreeGrafter"/>
</dbReference>
<dbReference type="FunFam" id="1.20.272.40:FF:000002">
    <property type="entry name" value="ATP-dependent RNA helicase SUV3, mitochondrial"/>
    <property type="match status" value="1"/>
</dbReference>
<keyword evidence="7 14" id="KW-0347">Helicase</keyword>
<evidence type="ECO:0000256" key="9">
    <source>
        <dbReference type="ARBA" id="ARBA00022946"/>
    </source>
</evidence>
<evidence type="ECO:0000256" key="10">
    <source>
        <dbReference type="ARBA" id="ARBA00023128"/>
    </source>
</evidence>
<dbReference type="GeneID" id="8501324"/>
<evidence type="ECO:0000256" key="1">
    <source>
        <dbReference type="ARBA" id="ARBA00001936"/>
    </source>
</evidence>
<dbReference type="RefSeq" id="XP_031581104.1">
    <property type="nucleotide sequence ID" value="XM_031723782.1"/>
</dbReference>
<comment type="cofactor">
    <cofactor evidence="2">
        <name>Mg(2+)</name>
        <dbReference type="ChEBI" id="CHEBI:18420"/>
    </cofactor>
</comment>
<dbReference type="FunFam" id="3.40.50.300:FF:000957">
    <property type="entry name" value="ATP-dependent RNA helicase SUV3L, mitochondrial"/>
    <property type="match status" value="1"/>
</dbReference>
<dbReference type="InterPro" id="IPR027417">
    <property type="entry name" value="P-loop_NTPase"/>
</dbReference>
<dbReference type="OrthoDB" id="6692397at2759"/>